<keyword evidence="4" id="KW-1185">Reference proteome</keyword>
<feature type="transmembrane region" description="Helical" evidence="2">
    <location>
        <begin position="12"/>
        <end position="36"/>
    </location>
</feature>
<feature type="region of interest" description="Disordered" evidence="1">
    <location>
        <begin position="411"/>
        <end position="435"/>
    </location>
</feature>
<evidence type="ECO:0000256" key="1">
    <source>
        <dbReference type="SAM" id="MobiDB-lite"/>
    </source>
</evidence>
<evidence type="ECO:0000313" key="4">
    <source>
        <dbReference type="Proteomes" id="UP001153636"/>
    </source>
</evidence>
<evidence type="ECO:0000313" key="3">
    <source>
        <dbReference type="EMBL" id="CAH1101178.1"/>
    </source>
</evidence>
<reference evidence="3" key="1">
    <citation type="submission" date="2022-01" db="EMBL/GenBank/DDBJ databases">
        <authorList>
            <person name="King R."/>
        </authorList>
    </citation>
    <scope>NUCLEOTIDE SEQUENCE</scope>
</reference>
<feature type="compositionally biased region" description="Basic and acidic residues" evidence="1">
    <location>
        <begin position="423"/>
        <end position="435"/>
    </location>
</feature>
<feature type="transmembrane region" description="Helical" evidence="2">
    <location>
        <begin position="121"/>
        <end position="142"/>
    </location>
</feature>
<organism evidence="3 4">
    <name type="scientific">Psylliodes chrysocephalus</name>
    <dbReference type="NCBI Taxonomy" id="3402493"/>
    <lineage>
        <taxon>Eukaryota</taxon>
        <taxon>Metazoa</taxon>
        <taxon>Ecdysozoa</taxon>
        <taxon>Arthropoda</taxon>
        <taxon>Hexapoda</taxon>
        <taxon>Insecta</taxon>
        <taxon>Pterygota</taxon>
        <taxon>Neoptera</taxon>
        <taxon>Endopterygota</taxon>
        <taxon>Coleoptera</taxon>
        <taxon>Polyphaga</taxon>
        <taxon>Cucujiformia</taxon>
        <taxon>Chrysomeloidea</taxon>
        <taxon>Chrysomelidae</taxon>
        <taxon>Galerucinae</taxon>
        <taxon>Alticini</taxon>
        <taxon>Psylliodes</taxon>
    </lineage>
</organism>
<dbReference type="AlphaFoldDB" id="A0A9P0G5Z7"/>
<feature type="region of interest" description="Disordered" evidence="1">
    <location>
        <begin position="299"/>
        <end position="342"/>
    </location>
</feature>
<feature type="compositionally biased region" description="Low complexity" evidence="1">
    <location>
        <begin position="299"/>
        <end position="309"/>
    </location>
</feature>
<dbReference type="OrthoDB" id="7967436at2759"/>
<evidence type="ECO:0000256" key="2">
    <source>
        <dbReference type="SAM" id="Phobius"/>
    </source>
</evidence>
<dbReference type="EMBL" id="OV651823">
    <property type="protein sequence ID" value="CAH1101178.1"/>
    <property type="molecule type" value="Genomic_DNA"/>
</dbReference>
<keyword evidence="2" id="KW-0812">Transmembrane</keyword>
<accession>A0A9P0G5Z7</accession>
<proteinExistence type="predicted"/>
<name>A0A9P0G5Z7_9CUCU</name>
<feature type="transmembrane region" description="Helical" evidence="2">
    <location>
        <begin position="154"/>
        <end position="180"/>
    </location>
</feature>
<keyword evidence="2" id="KW-1133">Transmembrane helix</keyword>
<protein>
    <submittedName>
        <fullName evidence="3">Uncharacterized protein</fullName>
    </submittedName>
</protein>
<keyword evidence="2" id="KW-0472">Membrane</keyword>
<dbReference type="Proteomes" id="UP001153636">
    <property type="component" value="Chromosome 11"/>
</dbReference>
<gene>
    <name evidence="3" type="ORF">PSYICH_LOCUS2698</name>
</gene>
<feature type="transmembrane region" description="Helical" evidence="2">
    <location>
        <begin position="226"/>
        <end position="252"/>
    </location>
</feature>
<sequence length="435" mass="50286">MCCQTRSWVVKGILISIWTIVQTSFHIIFVLGGYYVCQFKPSHYILVIFYITYFYDYDRCGSVSVGEESFFSIKQDSNSTRLIDLETNATDEEDSIYNIVHTISEKAIFPRESSQYYRTRIYLFCCVICDGCWLLSAFLLFAGISFKVKKCLSIIFYGPWLLVTCVSVLLDVTAAVHFGLDLLQIFNYTSWLRFIGVTNYQDFSKFNKFKSSSYVPHMSSITMTLFWSRLCIFWILNIVNFFSIVNSFGIAFRGIAGNDKRNKIIARRSNSQISSNQMNSSESRIRNWQKFYGTVETNSCRSSSVSSKSNDTDYNSNSRNKKSKRINSEERPKKVSGNSTTRYSLDSNVEFLSSTNSSPRPNSNYLKFQDVTEGVNTNQMYRRDSENEYEMNQRPWSYLRFNERPPSILFEHGEGSNGRARHGSLEEHRMGSTAM</sequence>